<dbReference type="EMBL" id="PKPP01001942">
    <property type="protein sequence ID" value="PWA78795.1"/>
    <property type="molecule type" value="Genomic_DNA"/>
</dbReference>
<name>A0A2U1NZ54_ARTAN</name>
<dbReference type="OrthoDB" id="1645289at2759"/>
<reference evidence="1 2" key="1">
    <citation type="journal article" date="2018" name="Mol. Plant">
        <title>The genome of Artemisia annua provides insight into the evolution of Asteraceae family and artemisinin biosynthesis.</title>
        <authorList>
            <person name="Shen Q."/>
            <person name="Zhang L."/>
            <person name="Liao Z."/>
            <person name="Wang S."/>
            <person name="Yan T."/>
            <person name="Shi P."/>
            <person name="Liu M."/>
            <person name="Fu X."/>
            <person name="Pan Q."/>
            <person name="Wang Y."/>
            <person name="Lv Z."/>
            <person name="Lu X."/>
            <person name="Zhang F."/>
            <person name="Jiang W."/>
            <person name="Ma Y."/>
            <person name="Chen M."/>
            <person name="Hao X."/>
            <person name="Li L."/>
            <person name="Tang Y."/>
            <person name="Lv G."/>
            <person name="Zhou Y."/>
            <person name="Sun X."/>
            <person name="Brodelius P.E."/>
            <person name="Rose J.K.C."/>
            <person name="Tang K."/>
        </authorList>
    </citation>
    <scope>NUCLEOTIDE SEQUENCE [LARGE SCALE GENOMIC DNA]</scope>
    <source>
        <strain evidence="2">cv. Huhao1</strain>
        <tissue evidence="1">Leaf</tissue>
    </source>
</reference>
<organism evidence="1 2">
    <name type="scientific">Artemisia annua</name>
    <name type="common">Sweet wormwood</name>
    <dbReference type="NCBI Taxonomy" id="35608"/>
    <lineage>
        <taxon>Eukaryota</taxon>
        <taxon>Viridiplantae</taxon>
        <taxon>Streptophyta</taxon>
        <taxon>Embryophyta</taxon>
        <taxon>Tracheophyta</taxon>
        <taxon>Spermatophyta</taxon>
        <taxon>Magnoliopsida</taxon>
        <taxon>eudicotyledons</taxon>
        <taxon>Gunneridae</taxon>
        <taxon>Pentapetalae</taxon>
        <taxon>asterids</taxon>
        <taxon>campanulids</taxon>
        <taxon>Asterales</taxon>
        <taxon>Asteraceae</taxon>
        <taxon>Asteroideae</taxon>
        <taxon>Anthemideae</taxon>
        <taxon>Artemisiinae</taxon>
        <taxon>Artemisia</taxon>
    </lineage>
</organism>
<comment type="caution">
    <text evidence="1">The sequence shown here is derived from an EMBL/GenBank/DDBJ whole genome shotgun (WGS) entry which is preliminary data.</text>
</comment>
<evidence type="ECO:0000313" key="2">
    <source>
        <dbReference type="Proteomes" id="UP000245207"/>
    </source>
</evidence>
<evidence type="ECO:0000313" key="1">
    <source>
        <dbReference type="EMBL" id="PWA78795.1"/>
    </source>
</evidence>
<accession>A0A2U1NZ54</accession>
<dbReference type="AlphaFoldDB" id="A0A2U1NZ54"/>
<dbReference type="Proteomes" id="UP000245207">
    <property type="component" value="Unassembled WGS sequence"/>
</dbReference>
<dbReference type="PANTHER" id="PTHR11439">
    <property type="entry name" value="GAG-POL-RELATED RETROTRANSPOSON"/>
    <property type="match status" value="1"/>
</dbReference>
<gene>
    <name evidence="1" type="ORF">CTI12_AA211390</name>
</gene>
<keyword evidence="2" id="KW-1185">Reference proteome</keyword>
<proteinExistence type="predicted"/>
<sequence length="125" mass="13961">MSPSSKEERMEMSRVPYSLVVRSLMLAMICTRPDIAHVVGVVSRYMAKPGREHWKVVKRIIRYNKGTSDVALCFGESDSIVKGYVDSDYAGDLDKSKSTTRYVFTLSGGTISWVLTPEAEYVAIS</sequence>
<protein>
    <submittedName>
        <fullName evidence="1">Gag-Pol</fullName>
    </submittedName>
</protein>
<dbReference type="PANTHER" id="PTHR11439:SF467">
    <property type="entry name" value="INTEGRASE CATALYTIC DOMAIN-CONTAINING PROTEIN"/>
    <property type="match status" value="1"/>
</dbReference>
<dbReference type="STRING" id="35608.A0A2U1NZ54"/>